<gene>
    <name evidence="1" type="ORF">A2125_00890</name>
</gene>
<accession>A0A1F7WVM3</accession>
<dbReference type="Gene3D" id="3.30.420.240">
    <property type="match status" value="1"/>
</dbReference>
<reference evidence="1 2" key="1">
    <citation type="journal article" date="2016" name="Nat. Commun.">
        <title>Thousands of microbial genomes shed light on interconnected biogeochemical processes in an aquifer system.</title>
        <authorList>
            <person name="Anantharaman K."/>
            <person name="Brown C.T."/>
            <person name="Hug L.A."/>
            <person name="Sharon I."/>
            <person name="Castelle C.J."/>
            <person name="Probst A.J."/>
            <person name="Thomas B.C."/>
            <person name="Singh A."/>
            <person name="Wilkins M.J."/>
            <person name="Karaoz U."/>
            <person name="Brodie E.L."/>
            <person name="Williams K.H."/>
            <person name="Hubbard S.S."/>
            <person name="Banfield J.F."/>
        </authorList>
    </citation>
    <scope>NUCLEOTIDE SEQUENCE [LARGE SCALE GENOMIC DNA]</scope>
</reference>
<dbReference type="AlphaFoldDB" id="A0A1F7WVM3"/>
<organism evidence="1 2">
    <name type="scientific">Candidatus Woesebacteria bacterium GWB1_43_5</name>
    <dbReference type="NCBI Taxonomy" id="1802474"/>
    <lineage>
        <taxon>Bacteria</taxon>
        <taxon>Candidatus Woeseibacteriota</taxon>
    </lineage>
</organism>
<protein>
    <submittedName>
        <fullName evidence="1">Uncharacterized protein</fullName>
    </submittedName>
</protein>
<name>A0A1F7WVM3_9BACT</name>
<dbReference type="EMBL" id="MGFM01000001">
    <property type="protein sequence ID" value="OGM06188.1"/>
    <property type="molecule type" value="Genomic_DNA"/>
</dbReference>
<proteinExistence type="predicted"/>
<evidence type="ECO:0000313" key="2">
    <source>
        <dbReference type="Proteomes" id="UP000178812"/>
    </source>
</evidence>
<dbReference type="Proteomes" id="UP000178812">
    <property type="component" value="Unassembled WGS sequence"/>
</dbReference>
<evidence type="ECO:0000313" key="1">
    <source>
        <dbReference type="EMBL" id="OGM06188.1"/>
    </source>
</evidence>
<comment type="caution">
    <text evidence="1">The sequence shown here is derived from an EMBL/GenBank/DDBJ whole genome shotgun (WGS) entry which is preliminary data.</text>
</comment>
<sequence>MVIEELEQIKEKDVDKDSKVGIIPKEKIKEIIGRSPDFADTLMMRCFFEIKGQPILTPIII</sequence>